<keyword evidence="6" id="KW-1185">Reference proteome</keyword>
<dbReference type="CDD" id="cd03801">
    <property type="entry name" value="GT4_PimA-like"/>
    <property type="match status" value="1"/>
</dbReference>
<dbReference type="OrthoDB" id="9814612at2"/>
<proteinExistence type="predicted"/>
<sequence>MAYSNSRGTTPIPEPGSHSSSSFQAPGPTAQLSRPYTIKKRSSTQSKVRLLRVVFCYKKKDASWRLIKLKIHRIRSSFSRRLPETVDAVDASLLIVDHTTLPGGAELALTHFAGVSKLNATFAFLQENDGRLAFPRRTVVLAPDRSLGAIQQLHFLRTVLRRHKRSLIVSNTLRAGVYVVLLKGRRQEHVLLLHDGIDGQSLSPLKRAILNWLVLSRTKAIVPNSRWTASTVPEKFQGLLTTVAYTFSGTTGNEHRGRVERADARPLRLLSLSRLVKWKGVHLVLDALEILAKENFGERDLILTIAGSAILGPDKYAAELKSRAKLLPFSVEFVGQVAQIAPLLLSNDVLVHASVRPEPFGQVIVQGLSYGLVVVAPDSGGPAEILNDESGLLFTRGSSISLANALRHLLESPELRKSLVENGQAAAISYSDSEIVKKYDTIFRSVLGFPEVLQEESKISDGVA</sequence>
<evidence type="ECO:0000256" key="3">
    <source>
        <dbReference type="SAM" id="MobiDB-lite"/>
    </source>
</evidence>
<feature type="compositionally biased region" description="Polar residues" evidence="3">
    <location>
        <begin position="17"/>
        <end position="34"/>
    </location>
</feature>
<dbReference type="PANTHER" id="PTHR12526">
    <property type="entry name" value="GLYCOSYLTRANSFERASE"/>
    <property type="match status" value="1"/>
</dbReference>
<evidence type="ECO:0000313" key="6">
    <source>
        <dbReference type="Proteomes" id="UP000298154"/>
    </source>
</evidence>
<dbReference type="AlphaFoldDB" id="A0A4R9ANB2"/>
<feature type="domain" description="Glycosyl transferase family 1" evidence="4">
    <location>
        <begin position="263"/>
        <end position="424"/>
    </location>
</feature>
<evidence type="ECO:0000259" key="4">
    <source>
        <dbReference type="Pfam" id="PF00534"/>
    </source>
</evidence>
<feature type="region of interest" description="Disordered" evidence="3">
    <location>
        <begin position="1"/>
        <end position="40"/>
    </location>
</feature>
<reference evidence="5 6" key="1">
    <citation type="submission" date="2019-03" db="EMBL/GenBank/DDBJ databases">
        <title>Genomics of glacier-inhabiting Cryobacterium strains.</title>
        <authorList>
            <person name="Liu Q."/>
            <person name="Xin Y.-H."/>
        </authorList>
    </citation>
    <scope>NUCLEOTIDE SEQUENCE [LARGE SCALE GENOMIC DNA]</scope>
    <source>
        <strain evidence="5 6">Sr36</strain>
    </source>
</reference>
<dbReference type="SUPFAM" id="SSF53756">
    <property type="entry name" value="UDP-Glycosyltransferase/glycogen phosphorylase"/>
    <property type="match status" value="1"/>
</dbReference>
<dbReference type="InterPro" id="IPR001296">
    <property type="entry name" value="Glyco_trans_1"/>
</dbReference>
<dbReference type="PANTHER" id="PTHR12526:SF510">
    <property type="entry name" value="D-INOSITOL 3-PHOSPHATE GLYCOSYLTRANSFERASE"/>
    <property type="match status" value="1"/>
</dbReference>
<dbReference type="GO" id="GO:0016757">
    <property type="term" value="F:glycosyltransferase activity"/>
    <property type="evidence" value="ECO:0007669"/>
    <property type="project" value="UniProtKB-KW"/>
</dbReference>
<evidence type="ECO:0000256" key="1">
    <source>
        <dbReference type="ARBA" id="ARBA00022676"/>
    </source>
</evidence>
<comment type="caution">
    <text evidence="5">The sequence shown here is derived from an EMBL/GenBank/DDBJ whole genome shotgun (WGS) entry which is preliminary data.</text>
</comment>
<evidence type="ECO:0000256" key="2">
    <source>
        <dbReference type="ARBA" id="ARBA00022679"/>
    </source>
</evidence>
<protein>
    <submittedName>
        <fullName evidence="5">Glycosyltransferase</fullName>
    </submittedName>
</protein>
<keyword evidence="1" id="KW-0328">Glycosyltransferase</keyword>
<dbReference type="EMBL" id="SOHK01000012">
    <property type="protein sequence ID" value="TFD66514.1"/>
    <property type="molecule type" value="Genomic_DNA"/>
</dbReference>
<name>A0A4R9ANB2_9MICO</name>
<dbReference type="Proteomes" id="UP000298154">
    <property type="component" value="Unassembled WGS sequence"/>
</dbReference>
<accession>A0A4R9ANB2</accession>
<dbReference type="Pfam" id="PF00534">
    <property type="entry name" value="Glycos_transf_1"/>
    <property type="match status" value="1"/>
</dbReference>
<organism evidence="5 6">
    <name type="scientific">Cryobacterium ruanii</name>
    <dbReference type="NCBI Taxonomy" id="1259197"/>
    <lineage>
        <taxon>Bacteria</taxon>
        <taxon>Bacillati</taxon>
        <taxon>Actinomycetota</taxon>
        <taxon>Actinomycetes</taxon>
        <taxon>Micrococcales</taxon>
        <taxon>Microbacteriaceae</taxon>
        <taxon>Cryobacterium</taxon>
    </lineage>
</organism>
<keyword evidence="2 5" id="KW-0808">Transferase</keyword>
<dbReference type="Gene3D" id="3.40.50.2000">
    <property type="entry name" value="Glycogen Phosphorylase B"/>
    <property type="match status" value="2"/>
</dbReference>
<evidence type="ECO:0000313" key="5">
    <source>
        <dbReference type="EMBL" id="TFD66514.1"/>
    </source>
</evidence>
<gene>
    <name evidence="5" type="ORF">E3T47_08560</name>
</gene>